<proteinExistence type="predicted"/>
<dbReference type="Proteomes" id="UP000315010">
    <property type="component" value="Unassembled WGS sequence"/>
</dbReference>
<dbReference type="EMBL" id="SJPJ01000001">
    <property type="protein sequence ID" value="TWT80507.1"/>
    <property type="molecule type" value="Genomic_DNA"/>
</dbReference>
<keyword evidence="5" id="KW-1185">Reference proteome</keyword>
<dbReference type="SUPFAM" id="SSF81901">
    <property type="entry name" value="HCP-like"/>
    <property type="match status" value="1"/>
</dbReference>
<dbReference type="OrthoDB" id="220792at2"/>
<dbReference type="AlphaFoldDB" id="A0A5C5Z0X6"/>
<protein>
    <submittedName>
        <fullName evidence="4">Photosystem I assembly protein Ycf3</fullName>
    </submittedName>
</protein>
<dbReference type="PANTHER" id="PTHR19959:SF119">
    <property type="entry name" value="FUNGAL LIPASE-LIKE DOMAIN-CONTAINING PROTEIN"/>
    <property type="match status" value="1"/>
</dbReference>
<dbReference type="Gene3D" id="1.25.40.10">
    <property type="entry name" value="Tetratricopeptide repeat domain"/>
    <property type="match status" value="3"/>
</dbReference>
<feature type="repeat" description="TPR" evidence="1">
    <location>
        <begin position="200"/>
        <end position="233"/>
    </location>
</feature>
<dbReference type="InterPro" id="IPR011990">
    <property type="entry name" value="TPR-like_helical_dom_sf"/>
</dbReference>
<sequence precursor="true">MRIVLTILLLASLPNAVCTAQESAANEAVKYVNRARWLRGHSRMQEARNAVVKAEQILQNANEAGDPAMVQVLGELAILERVFGRLEDALKYAKRAISLADLVLDDDSTERGHLLYTLAMIESQLGDQTSAIESLNRAICVFEDAGSESRVDIAMSTSSLAAMYDAIGNIPQAETHFMEALHHFDAKVNPNPIDQPIVYSMILTSVGAFYRDIGDYDKASKYLLQSVKQSEQLHGSSSIPFADALKEYAFLLKKRGQLHEAQIHYRRVLAIEEDRLGKTNPNIAFDWHMLGGVMAASGENKAAIDCDLKAIELYENVNAGKTPFMATLLNNLAWSHLREGNFGEGEKQLDRALKLYLEIHGSEHSETANALSTRSVLKAHAGKLDGAIADLKQATKIYERIIRLTLDVGSDKAKLNFLRSLEGKTNLAYCLHFQFAPNNQNAARLALETILQRKGRVMEVLRDRRRHLSRTKHVDEGLVEQLGTVKAELSKSLLQTGGVSHEAKLRIHSLKDKQDQLERQLVSSLGSLGVDYQEPSLASVAQGLPTKGVLLEYVKYWDEDLSVPQGARASIPRRYGVYLLRSDQTFEFALLGKADRIDSKIIEFRKAIADRSEAETRRLGKELYELLVFPLHRHLADKRQILISPDSFLNLLPFCALIDDRDRFLIEDFELTYLGCGRDLIRLSSEPTKREAVSPMFIVANPATDAELGEESTARRSRHHETREFTSLPGAEAEGKAIKRMFPAASLVSGKEASEYIVKSLKSPQMVHVASHGFFLPRIRREVFFDYGGGKTMKLLLPEPLLNENPLVRSGLVMAGADHFCGGHGDDGILTALELSNVDLSGTELAVLSACQTAVGEVYDGEGVFGLRRALVLAGARTQVISLWNIDDQSTSVLMQQFYKNLQNGQSRSEAIRSSQLSLLRNDYKSPIHWAVFQLSGDWRSLNLD</sequence>
<name>A0A5C5Z0X6_9BACT</name>
<evidence type="ECO:0000256" key="2">
    <source>
        <dbReference type="SAM" id="SignalP"/>
    </source>
</evidence>
<dbReference type="PANTHER" id="PTHR19959">
    <property type="entry name" value="KINESIN LIGHT CHAIN"/>
    <property type="match status" value="1"/>
</dbReference>
<feature type="chain" id="PRO_5022965276" evidence="2">
    <location>
        <begin position="21"/>
        <end position="945"/>
    </location>
</feature>
<gene>
    <name evidence="4" type="ORF">CA13_19270</name>
</gene>
<feature type="domain" description="CHAT" evidence="3">
    <location>
        <begin position="618"/>
        <end position="938"/>
    </location>
</feature>
<evidence type="ECO:0000313" key="4">
    <source>
        <dbReference type="EMBL" id="TWT80507.1"/>
    </source>
</evidence>
<evidence type="ECO:0000259" key="3">
    <source>
        <dbReference type="Pfam" id="PF12770"/>
    </source>
</evidence>
<organism evidence="4 5">
    <name type="scientific">Novipirellula herctigrandis</name>
    <dbReference type="NCBI Taxonomy" id="2527986"/>
    <lineage>
        <taxon>Bacteria</taxon>
        <taxon>Pseudomonadati</taxon>
        <taxon>Planctomycetota</taxon>
        <taxon>Planctomycetia</taxon>
        <taxon>Pirellulales</taxon>
        <taxon>Pirellulaceae</taxon>
        <taxon>Novipirellula</taxon>
    </lineage>
</organism>
<dbReference type="Pfam" id="PF12770">
    <property type="entry name" value="CHAT"/>
    <property type="match status" value="1"/>
</dbReference>
<evidence type="ECO:0000256" key="1">
    <source>
        <dbReference type="PROSITE-ProRule" id="PRU00339"/>
    </source>
</evidence>
<feature type="signal peptide" evidence="2">
    <location>
        <begin position="1"/>
        <end position="20"/>
    </location>
</feature>
<comment type="caution">
    <text evidence="4">The sequence shown here is derived from an EMBL/GenBank/DDBJ whole genome shotgun (WGS) entry which is preliminary data.</text>
</comment>
<keyword evidence="1" id="KW-0802">TPR repeat</keyword>
<dbReference type="PROSITE" id="PS50005">
    <property type="entry name" value="TPR"/>
    <property type="match status" value="1"/>
</dbReference>
<dbReference type="Pfam" id="PF13424">
    <property type="entry name" value="TPR_12"/>
    <property type="match status" value="3"/>
</dbReference>
<accession>A0A5C5Z0X6</accession>
<reference evidence="4 5" key="1">
    <citation type="submission" date="2019-02" db="EMBL/GenBank/DDBJ databases">
        <title>Deep-cultivation of Planctomycetes and their phenomic and genomic characterization uncovers novel biology.</title>
        <authorList>
            <person name="Wiegand S."/>
            <person name="Jogler M."/>
            <person name="Boedeker C."/>
            <person name="Pinto D."/>
            <person name="Vollmers J."/>
            <person name="Rivas-Marin E."/>
            <person name="Kohn T."/>
            <person name="Peeters S.H."/>
            <person name="Heuer A."/>
            <person name="Rast P."/>
            <person name="Oberbeckmann S."/>
            <person name="Bunk B."/>
            <person name="Jeske O."/>
            <person name="Meyerdierks A."/>
            <person name="Storesund J.E."/>
            <person name="Kallscheuer N."/>
            <person name="Luecker S."/>
            <person name="Lage O.M."/>
            <person name="Pohl T."/>
            <person name="Merkel B.J."/>
            <person name="Hornburger P."/>
            <person name="Mueller R.-W."/>
            <person name="Bruemmer F."/>
            <person name="Labrenz M."/>
            <person name="Spormann A.M."/>
            <person name="Op Den Camp H."/>
            <person name="Overmann J."/>
            <person name="Amann R."/>
            <person name="Jetten M.S.M."/>
            <person name="Mascher T."/>
            <person name="Medema M.H."/>
            <person name="Devos D.P."/>
            <person name="Kaster A.-K."/>
            <person name="Ovreas L."/>
            <person name="Rohde M."/>
            <person name="Galperin M.Y."/>
            <person name="Jogler C."/>
        </authorList>
    </citation>
    <scope>NUCLEOTIDE SEQUENCE [LARGE SCALE GENOMIC DNA]</scope>
    <source>
        <strain evidence="4 5">CA13</strain>
    </source>
</reference>
<dbReference type="SMART" id="SM00028">
    <property type="entry name" value="TPR"/>
    <property type="match status" value="8"/>
</dbReference>
<keyword evidence="2" id="KW-0732">Signal</keyword>
<dbReference type="InterPro" id="IPR024983">
    <property type="entry name" value="CHAT_dom"/>
</dbReference>
<dbReference type="InterPro" id="IPR019734">
    <property type="entry name" value="TPR_rpt"/>
</dbReference>
<evidence type="ECO:0000313" key="5">
    <source>
        <dbReference type="Proteomes" id="UP000315010"/>
    </source>
</evidence>
<dbReference type="SUPFAM" id="SSF48452">
    <property type="entry name" value="TPR-like"/>
    <property type="match status" value="1"/>
</dbReference>